<dbReference type="FunFam" id="3.30.160.60:FF:000072">
    <property type="entry name" value="zinc finger protein 143 isoform X1"/>
    <property type="match status" value="1"/>
</dbReference>
<dbReference type="InterPro" id="IPR046341">
    <property type="entry name" value="SET_dom_sf"/>
</dbReference>
<evidence type="ECO:0000256" key="8">
    <source>
        <dbReference type="ARBA" id="ARBA00022771"/>
    </source>
</evidence>
<keyword evidence="3" id="KW-0489">Methyltransferase</keyword>
<accession>A0A9D4JJQ9</accession>
<dbReference type="PROSITE" id="PS50280">
    <property type="entry name" value="SET"/>
    <property type="match status" value="1"/>
</dbReference>
<feature type="domain" description="SET" evidence="17">
    <location>
        <begin position="455"/>
        <end position="566"/>
    </location>
</feature>
<sequence length="827" mass="95024">MTSIQKSPFLVESKKFKMRKQKTESNTRDSDMESESAIIKNIDSTTQTSIKTILARVSREKLISGQTIDDLNSVCVKIEIDEWCNTASDFYSVCAKSEQVLWKERHPDCNKQDGSNLVHEQTGCLHMDQDKTKPYGFISECVKSEQTDCEDVKQQTCINSVCLNKTMTAKSNPHTAQDELHSICGETKQSLNPNTHQIYITTNDLNYESGIAKRYINTNMYHGSTTANDPNALCDLTYLKTPENQAKLANLNSVFLTMEDIELSNVYQYCPRPTVGGKKIQMDHFFNLNFPRHLNPEKDEKEMYIERKKRKRRSCHLTLPAPKTVRGQGSSRDVVQPRGASASENAVTRTVPLFLATSKMELEEKGNQVKKVKTQLQRLKKAKTPEKDQTECNLQDRNLFSCMSMKPPENDYFLYCGDCNKGFEDDCPVHGPFNYIQDKEVPEVGTLKADNSLPDCLEIKTSKIAGAGLGVFSKVVLEPRIMFGPYGGDIVTFNNKSGYCWQIYKDGKASHFVDAQNKATSNWMRYVNCALTAADQNLIAFQYRGGIYYCTLKPVSPDEEMLVWYGDEFARALGIFTDNVTKNSGHLKRHKRVHMGDRLYKCEVCSYACNKSNRLKTHVRLHTGERPFKCDVCGYACNQSSGLKRHMMKHTGERLYKCEVCAYACYESGDLERHIRIHTGLRPYKCKVCDYAFNRRDCLTKHMIIHTGERPYKCELCGYAFNLSDNLKTHMRIHTGERPYKCEVCDYACNKRDNLKKHMRIHTDERPYKCELCGCAFNWSNNLKTHMRRHTGERPYKCEVCGYEFKQACDLKRHLKIHTEKRLYKCD</sequence>
<keyword evidence="9" id="KW-0862">Zinc</keyword>
<evidence type="ECO:0000313" key="19">
    <source>
        <dbReference type="Proteomes" id="UP000828390"/>
    </source>
</evidence>
<feature type="domain" description="C2H2-type" evidence="16">
    <location>
        <begin position="628"/>
        <end position="655"/>
    </location>
</feature>
<gene>
    <name evidence="18" type="ORF">DPMN_138344</name>
</gene>
<dbReference type="FunFam" id="3.30.160.60:FF:001370">
    <property type="entry name" value="Zinc finger protein"/>
    <property type="match status" value="1"/>
</dbReference>
<dbReference type="FunFam" id="3.30.160.60:FF:001601">
    <property type="entry name" value="Uncharacterized protein, isoform A"/>
    <property type="match status" value="1"/>
</dbReference>
<feature type="domain" description="C2H2-type" evidence="16">
    <location>
        <begin position="600"/>
        <end position="627"/>
    </location>
</feature>
<dbReference type="GO" id="GO:0008270">
    <property type="term" value="F:zinc ion binding"/>
    <property type="evidence" value="ECO:0007669"/>
    <property type="project" value="UniProtKB-KW"/>
</dbReference>
<dbReference type="PANTHER" id="PTHR24404:SF114">
    <property type="entry name" value="KLUMPFUSS, ISOFORM B-RELATED"/>
    <property type="match status" value="1"/>
</dbReference>
<evidence type="ECO:0000256" key="14">
    <source>
        <dbReference type="PROSITE-ProRule" id="PRU00042"/>
    </source>
</evidence>
<proteinExistence type="inferred from homology"/>
<comment type="similarity">
    <text evidence="2">Belongs to the krueppel C2H2-type zinc-finger protein family.</text>
</comment>
<evidence type="ECO:0000256" key="13">
    <source>
        <dbReference type="ARBA" id="ARBA00023242"/>
    </source>
</evidence>
<evidence type="ECO:0000256" key="5">
    <source>
        <dbReference type="ARBA" id="ARBA00022691"/>
    </source>
</evidence>
<dbReference type="Gene3D" id="2.170.270.10">
    <property type="entry name" value="SET domain"/>
    <property type="match status" value="1"/>
</dbReference>
<dbReference type="Pfam" id="PF00096">
    <property type="entry name" value="zf-C2H2"/>
    <property type="match status" value="3"/>
</dbReference>
<evidence type="ECO:0000256" key="10">
    <source>
        <dbReference type="ARBA" id="ARBA00023015"/>
    </source>
</evidence>
<feature type="domain" description="C2H2-type" evidence="16">
    <location>
        <begin position="656"/>
        <end position="683"/>
    </location>
</feature>
<keyword evidence="6" id="KW-0479">Metal-binding</keyword>
<reference evidence="18" key="1">
    <citation type="journal article" date="2019" name="bioRxiv">
        <title>The Genome of the Zebra Mussel, Dreissena polymorpha: A Resource for Invasive Species Research.</title>
        <authorList>
            <person name="McCartney M.A."/>
            <person name="Auch B."/>
            <person name="Kono T."/>
            <person name="Mallez S."/>
            <person name="Zhang Y."/>
            <person name="Obille A."/>
            <person name="Becker A."/>
            <person name="Abrahante J.E."/>
            <person name="Garbe J."/>
            <person name="Badalamenti J.P."/>
            <person name="Herman A."/>
            <person name="Mangelson H."/>
            <person name="Liachko I."/>
            <person name="Sullivan S."/>
            <person name="Sone E.D."/>
            <person name="Koren S."/>
            <person name="Silverstein K.A.T."/>
            <person name="Beckman K.B."/>
            <person name="Gohl D.M."/>
        </authorList>
    </citation>
    <scope>NUCLEOTIDE SEQUENCE</scope>
    <source>
        <strain evidence="18">Duluth1</strain>
        <tissue evidence="18">Whole animal</tissue>
    </source>
</reference>
<dbReference type="InterPro" id="IPR001214">
    <property type="entry name" value="SET_dom"/>
</dbReference>
<dbReference type="Pfam" id="PF23611">
    <property type="entry name" value="zf-C2H2_16"/>
    <property type="match status" value="2"/>
</dbReference>
<keyword evidence="12" id="KW-0804">Transcription</keyword>
<feature type="region of interest" description="Disordered" evidence="15">
    <location>
        <begin position="309"/>
        <end position="342"/>
    </location>
</feature>
<keyword evidence="5" id="KW-0949">S-adenosyl-L-methionine</keyword>
<protein>
    <submittedName>
        <fullName evidence="18">Uncharacterized protein</fullName>
    </submittedName>
</protein>
<evidence type="ECO:0000256" key="7">
    <source>
        <dbReference type="ARBA" id="ARBA00022737"/>
    </source>
</evidence>
<comment type="caution">
    <text evidence="18">The sequence shown here is derived from an EMBL/GenBank/DDBJ whole genome shotgun (WGS) entry which is preliminary data.</text>
</comment>
<keyword evidence="10" id="KW-0805">Transcription regulation</keyword>
<keyword evidence="19" id="KW-1185">Reference proteome</keyword>
<dbReference type="Proteomes" id="UP000828390">
    <property type="component" value="Unassembled WGS sequence"/>
</dbReference>
<dbReference type="CDD" id="cd19193">
    <property type="entry name" value="PR-SET_PRDM7_9"/>
    <property type="match status" value="1"/>
</dbReference>
<dbReference type="FunFam" id="3.30.160.60:FF:000446">
    <property type="entry name" value="Zinc finger protein"/>
    <property type="match status" value="1"/>
</dbReference>
<dbReference type="Pfam" id="PF13465">
    <property type="entry name" value="zf-H2C2_2"/>
    <property type="match status" value="1"/>
</dbReference>
<keyword evidence="8 14" id="KW-0863">Zinc-finger</keyword>
<dbReference type="FunFam" id="3.30.160.60:FF:000123">
    <property type="entry name" value="transcriptional repressor CTCF isoform X1"/>
    <property type="match status" value="1"/>
</dbReference>
<keyword evidence="7" id="KW-0677">Repeat</keyword>
<keyword evidence="4" id="KW-0808">Transferase</keyword>
<evidence type="ECO:0000256" key="6">
    <source>
        <dbReference type="ARBA" id="ARBA00022723"/>
    </source>
</evidence>
<dbReference type="FunFam" id="3.30.160.60:FF:002319">
    <property type="entry name" value="Uncharacterized protein"/>
    <property type="match status" value="1"/>
</dbReference>
<dbReference type="GO" id="GO:0005634">
    <property type="term" value="C:nucleus"/>
    <property type="evidence" value="ECO:0007669"/>
    <property type="project" value="UniProtKB-SubCell"/>
</dbReference>
<evidence type="ECO:0000256" key="4">
    <source>
        <dbReference type="ARBA" id="ARBA00022679"/>
    </source>
</evidence>
<evidence type="ECO:0000256" key="15">
    <source>
        <dbReference type="SAM" id="MobiDB-lite"/>
    </source>
</evidence>
<dbReference type="Gene3D" id="3.30.160.60">
    <property type="entry name" value="Classic Zinc Finger"/>
    <property type="match status" value="8"/>
</dbReference>
<dbReference type="PROSITE" id="PS00028">
    <property type="entry name" value="ZINC_FINGER_C2H2_1"/>
    <property type="match status" value="8"/>
</dbReference>
<dbReference type="SMART" id="SM00355">
    <property type="entry name" value="ZnF_C2H2"/>
    <property type="match status" value="8"/>
</dbReference>
<dbReference type="Pfam" id="PF21549">
    <property type="entry name" value="PRDM2_PR"/>
    <property type="match status" value="1"/>
</dbReference>
<dbReference type="GO" id="GO:0042054">
    <property type="term" value="F:histone methyltransferase activity"/>
    <property type="evidence" value="ECO:0007669"/>
    <property type="project" value="InterPro"/>
</dbReference>
<evidence type="ECO:0000313" key="18">
    <source>
        <dbReference type="EMBL" id="KAH3809962.1"/>
    </source>
</evidence>
<reference evidence="18" key="2">
    <citation type="submission" date="2020-11" db="EMBL/GenBank/DDBJ databases">
        <authorList>
            <person name="McCartney M.A."/>
            <person name="Auch B."/>
            <person name="Kono T."/>
            <person name="Mallez S."/>
            <person name="Becker A."/>
            <person name="Gohl D.M."/>
            <person name="Silverstein K.A.T."/>
            <person name="Koren S."/>
            <person name="Bechman K.B."/>
            <person name="Herman A."/>
            <person name="Abrahante J.E."/>
            <person name="Garbe J."/>
        </authorList>
    </citation>
    <scope>NUCLEOTIDE SEQUENCE</scope>
    <source>
        <strain evidence="18">Duluth1</strain>
        <tissue evidence="18">Whole animal</tissue>
    </source>
</reference>
<name>A0A9D4JJQ9_DREPO</name>
<dbReference type="GO" id="GO:0006357">
    <property type="term" value="P:regulation of transcription by RNA polymerase II"/>
    <property type="evidence" value="ECO:0007669"/>
    <property type="project" value="TreeGrafter"/>
</dbReference>
<feature type="domain" description="C2H2-type" evidence="16">
    <location>
        <begin position="740"/>
        <end position="767"/>
    </location>
</feature>
<comment type="subcellular location">
    <subcellularLocation>
        <location evidence="1">Nucleus</location>
    </subcellularLocation>
</comment>
<dbReference type="AlphaFoldDB" id="A0A9D4JJQ9"/>
<dbReference type="PROSITE" id="PS50157">
    <property type="entry name" value="ZINC_FINGER_C2H2_2"/>
    <property type="match status" value="8"/>
</dbReference>
<evidence type="ECO:0000256" key="9">
    <source>
        <dbReference type="ARBA" id="ARBA00022833"/>
    </source>
</evidence>
<dbReference type="GO" id="GO:0032259">
    <property type="term" value="P:methylation"/>
    <property type="evidence" value="ECO:0007669"/>
    <property type="project" value="UniProtKB-KW"/>
</dbReference>
<dbReference type="InterPro" id="IPR013087">
    <property type="entry name" value="Znf_C2H2_type"/>
</dbReference>
<feature type="domain" description="C2H2-type" evidence="16">
    <location>
        <begin position="712"/>
        <end position="739"/>
    </location>
</feature>
<dbReference type="InterPro" id="IPR056438">
    <property type="entry name" value="Znf-C2H2_CTCF"/>
</dbReference>
<dbReference type="InterPro" id="IPR044417">
    <property type="entry name" value="PRDM7_9_PR-SET"/>
</dbReference>
<feature type="domain" description="C2H2-type" evidence="16">
    <location>
        <begin position="768"/>
        <end position="795"/>
    </location>
</feature>
<dbReference type="PANTHER" id="PTHR24404">
    <property type="entry name" value="ZINC FINGER PROTEIN"/>
    <property type="match status" value="1"/>
</dbReference>
<keyword evidence="11" id="KW-0238">DNA-binding</keyword>
<dbReference type="GO" id="GO:0000978">
    <property type="term" value="F:RNA polymerase II cis-regulatory region sequence-specific DNA binding"/>
    <property type="evidence" value="ECO:0007669"/>
    <property type="project" value="TreeGrafter"/>
</dbReference>
<dbReference type="SMART" id="SM00317">
    <property type="entry name" value="SET"/>
    <property type="match status" value="1"/>
</dbReference>
<dbReference type="InterPro" id="IPR036236">
    <property type="entry name" value="Znf_C2H2_sf"/>
</dbReference>
<evidence type="ECO:0000256" key="1">
    <source>
        <dbReference type="ARBA" id="ARBA00004123"/>
    </source>
</evidence>
<feature type="domain" description="C2H2-type" evidence="16">
    <location>
        <begin position="796"/>
        <end position="823"/>
    </location>
</feature>
<evidence type="ECO:0000256" key="3">
    <source>
        <dbReference type="ARBA" id="ARBA00022603"/>
    </source>
</evidence>
<evidence type="ECO:0000256" key="11">
    <source>
        <dbReference type="ARBA" id="ARBA00023125"/>
    </source>
</evidence>
<dbReference type="FunFam" id="3.30.160.60:FF:002452">
    <property type="entry name" value="zinc finger protein 142 isoform X4"/>
    <property type="match status" value="1"/>
</dbReference>
<evidence type="ECO:0000259" key="16">
    <source>
        <dbReference type="PROSITE" id="PS50157"/>
    </source>
</evidence>
<dbReference type="GO" id="GO:0003700">
    <property type="term" value="F:DNA-binding transcription factor activity"/>
    <property type="evidence" value="ECO:0007669"/>
    <property type="project" value="TreeGrafter"/>
</dbReference>
<feature type="domain" description="C2H2-type" evidence="16">
    <location>
        <begin position="684"/>
        <end position="711"/>
    </location>
</feature>
<evidence type="ECO:0000256" key="2">
    <source>
        <dbReference type="ARBA" id="ARBA00006991"/>
    </source>
</evidence>
<evidence type="ECO:0000259" key="17">
    <source>
        <dbReference type="PROSITE" id="PS50280"/>
    </source>
</evidence>
<dbReference type="FunFam" id="3.30.160.60:FF:000087">
    <property type="entry name" value="Zinc finger protein 354B"/>
    <property type="match status" value="1"/>
</dbReference>
<dbReference type="InterPro" id="IPR050589">
    <property type="entry name" value="Ikaros_C2H2-ZF"/>
</dbReference>
<dbReference type="SUPFAM" id="SSF57667">
    <property type="entry name" value="beta-beta-alpha zinc fingers"/>
    <property type="match status" value="5"/>
</dbReference>
<evidence type="ECO:0000256" key="12">
    <source>
        <dbReference type="ARBA" id="ARBA00023163"/>
    </source>
</evidence>
<dbReference type="EMBL" id="JAIWYP010000006">
    <property type="protein sequence ID" value="KAH3809962.1"/>
    <property type="molecule type" value="Genomic_DNA"/>
</dbReference>
<dbReference type="SUPFAM" id="SSF82199">
    <property type="entry name" value="SET domain"/>
    <property type="match status" value="1"/>
</dbReference>
<organism evidence="18 19">
    <name type="scientific">Dreissena polymorpha</name>
    <name type="common">Zebra mussel</name>
    <name type="synonym">Mytilus polymorpha</name>
    <dbReference type="NCBI Taxonomy" id="45954"/>
    <lineage>
        <taxon>Eukaryota</taxon>
        <taxon>Metazoa</taxon>
        <taxon>Spiralia</taxon>
        <taxon>Lophotrochozoa</taxon>
        <taxon>Mollusca</taxon>
        <taxon>Bivalvia</taxon>
        <taxon>Autobranchia</taxon>
        <taxon>Heteroconchia</taxon>
        <taxon>Euheterodonta</taxon>
        <taxon>Imparidentia</taxon>
        <taxon>Neoheterodontei</taxon>
        <taxon>Myida</taxon>
        <taxon>Dreissenoidea</taxon>
        <taxon>Dreissenidae</taxon>
        <taxon>Dreissena</taxon>
    </lineage>
</organism>
<keyword evidence="13" id="KW-0539">Nucleus</keyword>